<name>A0A917ZD27_9GAMM</name>
<gene>
    <name evidence="1" type="ORF">GCM10011348_14120</name>
</gene>
<evidence type="ECO:0000313" key="2">
    <source>
        <dbReference type="Proteomes" id="UP000599578"/>
    </source>
</evidence>
<dbReference type="AlphaFoldDB" id="A0A917ZD27"/>
<dbReference type="Proteomes" id="UP000599578">
    <property type="component" value="Unassembled WGS sequence"/>
</dbReference>
<evidence type="ECO:0000313" key="1">
    <source>
        <dbReference type="EMBL" id="GGO79552.1"/>
    </source>
</evidence>
<keyword evidence="2" id="KW-1185">Reference proteome</keyword>
<evidence type="ECO:0008006" key="3">
    <source>
        <dbReference type="Google" id="ProtNLM"/>
    </source>
</evidence>
<organism evidence="1 2">
    <name type="scientific">Marinobacterium nitratireducens</name>
    <dbReference type="NCBI Taxonomy" id="518897"/>
    <lineage>
        <taxon>Bacteria</taxon>
        <taxon>Pseudomonadati</taxon>
        <taxon>Pseudomonadota</taxon>
        <taxon>Gammaproteobacteria</taxon>
        <taxon>Oceanospirillales</taxon>
        <taxon>Oceanospirillaceae</taxon>
        <taxon>Marinobacterium</taxon>
    </lineage>
</organism>
<dbReference type="EMBL" id="BMLT01000003">
    <property type="protein sequence ID" value="GGO79552.1"/>
    <property type="molecule type" value="Genomic_DNA"/>
</dbReference>
<protein>
    <recommendedName>
        <fullName evidence="3">WbqC-like protein family protein</fullName>
    </recommendedName>
</protein>
<dbReference type="InterPro" id="IPR014985">
    <property type="entry name" value="WbqC"/>
</dbReference>
<sequence>MKLAVMQPYLFPYIGYFQLMYAADLFLIYDDVAYIKQGYINRNSILSPNGPVRFTVSVPGASSNKLISSLNFSTDVKKALRTVEQSYSKTPHFASVFPIVQKTLEQEDRSIAAVCQKSYEEIFEYLCVEKNIKKTSELDYDRSASAQDRLIALCQKFEASCYINAPGGRKLYAKSDFAAKGIDLKFINSLSVEYSQGQKKFTQNLSIIDVLMNCTPDEIKYLFGRYELD</sequence>
<dbReference type="RefSeq" id="WP_188859847.1">
    <property type="nucleotide sequence ID" value="NZ_BMLT01000003.1"/>
</dbReference>
<comment type="caution">
    <text evidence="1">The sequence shown here is derived from an EMBL/GenBank/DDBJ whole genome shotgun (WGS) entry which is preliminary data.</text>
</comment>
<dbReference type="Pfam" id="PF08889">
    <property type="entry name" value="WbqC"/>
    <property type="match status" value="1"/>
</dbReference>
<proteinExistence type="predicted"/>
<accession>A0A917ZD27</accession>
<reference evidence="1 2" key="1">
    <citation type="journal article" date="2014" name="Int. J. Syst. Evol. Microbiol.">
        <title>Complete genome sequence of Corynebacterium casei LMG S-19264T (=DSM 44701T), isolated from a smear-ripened cheese.</title>
        <authorList>
            <consortium name="US DOE Joint Genome Institute (JGI-PGF)"/>
            <person name="Walter F."/>
            <person name="Albersmeier A."/>
            <person name="Kalinowski J."/>
            <person name="Ruckert C."/>
        </authorList>
    </citation>
    <scope>NUCLEOTIDE SEQUENCE [LARGE SCALE GENOMIC DNA]</scope>
    <source>
        <strain evidence="1 2">CGMCC 1.7286</strain>
    </source>
</reference>